<dbReference type="EMBL" id="JAMJPK010000001">
    <property type="protein sequence ID" value="MCL7939244.1"/>
    <property type="molecule type" value="Genomic_DNA"/>
</dbReference>
<keyword evidence="1" id="KW-0802">TPR repeat</keyword>
<dbReference type="Proteomes" id="UP001165369">
    <property type="component" value="Unassembled WGS sequence"/>
</dbReference>
<dbReference type="InterPro" id="IPR027417">
    <property type="entry name" value="P-loop_NTPase"/>
</dbReference>
<evidence type="ECO:0008006" key="4">
    <source>
        <dbReference type="Google" id="ProtNLM"/>
    </source>
</evidence>
<proteinExistence type="predicted"/>
<protein>
    <recommendedName>
        <fullName evidence="4">Tetratricopeptide repeat protein</fullName>
    </recommendedName>
</protein>
<reference evidence="2" key="1">
    <citation type="submission" date="2022-05" db="EMBL/GenBank/DDBJ databases">
        <title>Halomonas geminus sp. nov. and Halomonas llamarensis sp. nov. isolated from high-altitude salars of the Atacama Desert.</title>
        <authorList>
            <person name="Hintersatz C."/>
            <person name="Rojas L.A."/>
            <person name="Wei T.-S."/>
            <person name="Kutschke S."/>
            <person name="Lehmann F."/>
            <person name="Jain R."/>
            <person name="Pollmann K."/>
        </authorList>
    </citation>
    <scope>NUCLEOTIDE SEQUENCE</scope>
    <source>
        <strain evidence="2">ATCH28</strain>
    </source>
</reference>
<dbReference type="Gene3D" id="3.40.50.300">
    <property type="entry name" value="P-loop containing nucleotide triphosphate hydrolases"/>
    <property type="match status" value="1"/>
</dbReference>
<dbReference type="InterPro" id="IPR011990">
    <property type="entry name" value="TPR-like_helical_dom_sf"/>
</dbReference>
<organism evidence="2 3">
    <name type="scientific">Halomonas gemina</name>
    <dbReference type="NCBI Taxonomy" id="2945105"/>
    <lineage>
        <taxon>Bacteria</taxon>
        <taxon>Pseudomonadati</taxon>
        <taxon>Pseudomonadota</taxon>
        <taxon>Gammaproteobacteria</taxon>
        <taxon>Oceanospirillales</taxon>
        <taxon>Halomonadaceae</taxon>
        <taxon>Halomonas</taxon>
    </lineage>
</organism>
<dbReference type="RefSeq" id="WP_250059252.1">
    <property type="nucleotide sequence ID" value="NZ_JAMJPK010000001.1"/>
</dbReference>
<evidence type="ECO:0000313" key="2">
    <source>
        <dbReference type="EMBL" id="MCL7939244.1"/>
    </source>
</evidence>
<gene>
    <name evidence="2" type="ORF">M8009_02855</name>
</gene>
<dbReference type="SUPFAM" id="SSF48452">
    <property type="entry name" value="TPR-like"/>
    <property type="match status" value="1"/>
</dbReference>
<comment type="caution">
    <text evidence="2">The sequence shown here is derived from an EMBL/GenBank/DDBJ whole genome shotgun (WGS) entry which is preliminary data.</text>
</comment>
<accession>A0ABT0SX54</accession>
<evidence type="ECO:0000313" key="3">
    <source>
        <dbReference type="Proteomes" id="UP001165369"/>
    </source>
</evidence>
<keyword evidence="3" id="KW-1185">Reference proteome</keyword>
<dbReference type="Gene3D" id="1.25.40.10">
    <property type="entry name" value="Tetratricopeptide repeat domain"/>
    <property type="match status" value="1"/>
</dbReference>
<dbReference type="PROSITE" id="PS50005">
    <property type="entry name" value="TPR"/>
    <property type="match status" value="1"/>
</dbReference>
<name>A0ABT0SX54_9GAMM</name>
<evidence type="ECO:0000256" key="1">
    <source>
        <dbReference type="PROSITE-ProRule" id="PRU00339"/>
    </source>
</evidence>
<dbReference type="SUPFAM" id="SSF52540">
    <property type="entry name" value="P-loop containing nucleoside triphosphate hydrolases"/>
    <property type="match status" value="1"/>
</dbReference>
<sequence length="562" mass="64376">MKLLVISFHRSLSSSLSQWLYRAGLNMGFYLMPPAISNPEGHFEDMRLVDLHDRLLRINGVNWQFHDQITLEPPQQVDLISRYILQRDLTSGDTWGAKDPRTCLFLPAWRKALGKHGRYLVLLRHWSGSVQSLYRRHSQVLALGEGSVWGDAIFWRDPERAARMWLAYHRRILDLLEEDRELCLVVTQKALIAGLPVIEKVNSRFCLSLDIETASPIRHSLSHDSIEVSIRDRLSVSLIDELEAMWQRLLEFTDHRAESEHPHWVQDRQVGTHAKLLLAAADRVDSPAILSSHMPEGTLKEQLELLAKHTHLPLDSVYWQERIEREARFDPECWEHLARSQMARGNSLEAKNTLGKVLLCGKVMPYLFHLLGICHESELDDEAAEHFYWQAIARNDANPSFHVRLSRLWFSQGHFGLAESHLRKALERHPNKSPLVQALAEGLDLQGKTDQGIALLASINSRPPLLEYQLASLHMKQAPENFSSVHSALRRQRASDPATQLVVLQAIAGVKHLAARADLARRIAVVWQDLDIELIESPAKPDNIHRNRSWLHKVSSAFSRRR</sequence>
<dbReference type="InterPro" id="IPR019734">
    <property type="entry name" value="TPR_rpt"/>
</dbReference>
<feature type="repeat" description="TPR" evidence="1">
    <location>
        <begin position="399"/>
        <end position="432"/>
    </location>
</feature>